<protein>
    <submittedName>
        <fullName evidence="10">Uncharacterized protein</fullName>
    </submittedName>
</protein>
<keyword evidence="9" id="KW-0137">Centromere</keyword>
<comment type="subcellular location">
    <subcellularLocation>
        <location evidence="1">Chromosome</location>
        <location evidence="1">Centromere</location>
        <location evidence="1">Kinetochore</location>
    </subcellularLocation>
</comment>
<keyword evidence="8" id="KW-0131">Cell cycle</keyword>
<geneLocation type="mitochondrion" evidence="10"/>
<organism evidence="10 11">
    <name type="scientific">Plasmodiophora brassicae</name>
    <name type="common">Clubroot disease agent</name>
    <dbReference type="NCBI Taxonomy" id="37360"/>
    <lineage>
        <taxon>Eukaryota</taxon>
        <taxon>Sar</taxon>
        <taxon>Rhizaria</taxon>
        <taxon>Endomyxa</taxon>
        <taxon>Phytomyxea</taxon>
        <taxon>Plasmodiophorida</taxon>
        <taxon>Plasmodiophoridae</taxon>
        <taxon>Plasmodiophora</taxon>
    </lineage>
</organism>
<dbReference type="GO" id="GO:0000070">
    <property type="term" value="P:mitotic sister chromatid segregation"/>
    <property type="evidence" value="ECO:0007669"/>
    <property type="project" value="TreeGrafter"/>
</dbReference>
<dbReference type="PANTHER" id="PTHR14527">
    <property type="entry name" value="PROTEIN MIS12 HOMOLOG"/>
    <property type="match status" value="1"/>
</dbReference>
<dbReference type="Pfam" id="PF05859">
    <property type="entry name" value="Mis12"/>
    <property type="match status" value="1"/>
</dbReference>
<keyword evidence="5" id="KW-0498">Mitosis</keyword>
<gene>
    <name evidence="10" type="ORF">PLBR_LOCUS3617</name>
</gene>
<evidence type="ECO:0000313" key="11">
    <source>
        <dbReference type="Proteomes" id="UP000290189"/>
    </source>
</evidence>
<accession>A0A3P3Y896</accession>
<evidence type="ECO:0000256" key="4">
    <source>
        <dbReference type="ARBA" id="ARBA00022618"/>
    </source>
</evidence>
<keyword evidence="6" id="KW-0995">Kinetochore</keyword>
<dbReference type="GO" id="GO:0000444">
    <property type="term" value="C:MIS12/MIND type complex"/>
    <property type="evidence" value="ECO:0007669"/>
    <property type="project" value="TreeGrafter"/>
</dbReference>
<dbReference type="PANTHER" id="PTHR14527:SF2">
    <property type="entry name" value="PROTEIN MIS12 HOMOLOG"/>
    <property type="match status" value="1"/>
</dbReference>
<keyword evidence="4" id="KW-0132">Cell division</keyword>
<keyword evidence="3" id="KW-0158">Chromosome</keyword>
<sequence length="250" mass="27480">MSAKLLVVFGGVGTRGRSSRVFEGAVGRRSMETEQQAAVQARFEQASAFLGVHPAAIMDDIVNAAHSYLCDGIDALERALLEELPKDIDAERITKVVDGIHARIRARMEKRLDHVEVYSYANLLLIPEGLTEQQKSVQDPDVEDESRLDKEYAELVGRMRIARDVERHLASQLAVLDADADNVKVLDAAAREFCHLLPDVQAKLMQVEDDVRSYVSMVQEVAHSAPAQTIPKKLGVPSADIAELAAALRS</sequence>
<dbReference type="AlphaFoldDB" id="A0A3P3Y896"/>
<proteinExistence type="inferred from homology"/>
<dbReference type="GO" id="GO:0005634">
    <property type="term" value="C:nucleus"/>
    <property type="evidence" value="ECO:0007669"/>
    <property type="project" value="InterPro"/>
</dbReference>
<comment type="similarity">
    <text evidence="2">Belongs to the mis12 family.</text>
</comment>
<reference evidence="10 11" key="1">
    <citation type="submission" date="2018-03" db="EMBL/GenBank/DDBJ databases">
        <authorList>
            <person name="Fogelqvist J."/>
        </authorList>
    </citation>
    <scope>NUCLEOTIDE SEQUENCE [LARGE SCALE GENOMIC DNA]</scope>
</reference>
<dbReference type="Proteomes" id="UP000290189">
    <property type="component" value="Unassembled WGS sequence"/>
</dbReference>
<evidence type="ECO:0000256" key="5">
    <source>
        <dbReference type="ARBA" id="ARBA00022776"/>
    </source>
</evidence>
<dbReference type="GO" id="GO:0051301">
    <property type="term" value="P:cell division"/>
    <property type="evidence" value="ECO:0007669"/>
    <property type="project" value="UniProtKB-KW"/>
</dbReference>
<dbReference type="EMBL" id="OVEO01000005">
    <property type="protein sequence ID" value="SPQ96402.1"/>
    <property type="molecule type" value="Genomic_DNA"/>
</dbReference>
<evidence type="ECO:0000256" key="1">
    <source>
        <dbReference type="ARBA" id="ARBA00004629"/>
    </source>
</evidence>
<evidence type="ECO:0000256" key="6">
    <source>
        <dbReference type="ARBA" id="ARBA00022838"/>
    </source>
</evidence>
<dbReference type="InterPro" id="IPR008685">
    <property type="entry name" value="Centromere_Mis12"/>
</dbReference>
<evidence type="ECO:0000256" key="9">
    <source>
        <dbReference type="ARBA" id="ARBA00023328"/>
    </source>
</evidence>
<evidence type="ECO:0000256" key="8">
    <source>
        <dbReference type="ARBA" id="ARBA00023306"/>
    </source>
</evidence>
<keyword evidence="10" id="KW-0496">Mitochondrion</keyword>
<keyword evidence="7" id="KW-0175">Coiled coil</keyword>
<dbReference type="GO" id="GO:0051382">
    <property type="term" value="P:kinetochore assembly"/>
    <property type="evidence" value="ECO:0007669"/>
    <property type="project" value="TreeGrafter"/>
</dbReference>
<evidence type="ECO:0000256" key="3">
    <source>
        <dbReference type="ARBA" id="ARBA00022454"/>
    </source>
</evidence>
<evidence type="ECO:0000313" key="10">
    <source>
        <dbReference type="EMBL" id="SPQ96402.1"/>
    </source>
</evidence>
<name>A0A3P3Y896_PLABS</name>
<evidence type="ECO:0000256" key="7">
    <source>
        <dbReference type="ARBA" id="ARBA00023054"/>
    </source>
</evidence>
<evidence type="ECO:0000256" key="2">
    <source>
        <dbReference type="ARBA" id="ARBA00008643"/>
    </source>
</evidence>